<protein>
    <recommendedName>
        <fullName evidence="7">Acetyl-CoA synthetase-like protein</fullName>
    </recommendedName>
</protein>
<dbReference type="GO" id="GO:0016405">
    <property type="term" value="F:CoA-ligase activity"/>
    <property type="evidence" value="ECO:0007669"/>
    <property type="project" value="TreeGrafter"/>
</dbReference>
<feature type="domain" description="AMP-binding enzyme C-terminal" evidence="4">
    <location>
        <begin position="452"/>
        <end position="531"/>
    </location>
</feature>
<dbReference type="PROSITE" id="PS00455">
    <property type="entry name" value="AMP_BINDING"/>
    <property type="match status" value="1"/>
</dbReference>
<gene>
    <name evidence="5" type="ORF">EPUL_001951</name>
</gene>
<name>A0A2S4PVZ2_9PEZI</name>
<dbReference type="EMBL" id="PEDP01000379">
    <property type="protein sequence ID" value="POS86209.1"/>
    <property type="molecule type" value="Genomic_DNA"/>
</dbReference>
<dbReference type="InterPro" id="IPR020845">
    <property type="entry name" value="AMP-binding_CS"/>
</dbReference>
<accession>A0A2S4PVZ2</accession>
<dbReference type="Gene3D" id="3.30.300.30">
    <property type="match status" value="1"/>
</dbReference>
<comment type="similarity">
    <text evidence="1">Belongs to the ATP-dependent AMP-binding enzyme family.</text>
</comment>
<dbReference type="Pfam" id="PF13193">
    <property type="entry name" value="AMP-binding_C"/>
    <property type="match status" value="1"/>
</dbReference>
<dbReference type="AlphaFoldDB" id="A0A2S4PVZ2"/>
<dbReference type="SUPFAM" id="SSF56801">
    <property type="entry name" value="Acetyl-CoA synthetase-like"/>
    <property type="match status" value="1"/>
</dbReference>
<proteinExistence type="inferred from homology"/>
<reference evidence="5 6" key="1">
    <citation type="submission" date="2017-10" db="EMBL/GenBank/DDBJ databases">
        <title>Development of genomic resources for the powdery mildew, Erysiphe pulchra.</title>
        <authorList>
            <person name="Wadl P.A."/>
            <person name="Mack B.M."/>
            <person name="Moore G."/>
            <person name="Beltz S.B."/>
        </authorList>
    </citation>
    <scope>NUCLEOTIDE SEQUENCE [LARGE SCALE GENOMIC DNA]</scope>
    <source>
        <strain evidence="5">Cflorida</strain>
    </source>
</reference>
<dbReference type="OrthoDB" id="6509636at2759"/>
<dbReference type="InterPro" id="IPR000873">
    <property type="entry name" value="AMP-dep_synth/lig_dom"/>
</dbReference>
<dbReference type="Proteomes" id="UP000237438">
    <property type="component" value="Unassembled WGS sequence"/>
</dbReference>
<dbReference type="InterPro" id="IPR025110">
    <property type="entry name" value="AMP-bd_C"/>
</dbReference>
<dbReference type="InterPro" id="IPR042099">
    <property type="entry name" value="ANL_N_sf"/>
</dbReference>
<evidence type="ECO:0000259" key="4">
    <source>
        <dbReference type="Pfam" id="PF13193"/>
    </source>
</evidence>
<evidence type="ECO:0000259" key="3">
    <source>
        <dbReference type="Pfam" id="PF00501"/>
    </source>
</evidence>
<evidence type="ECO:0008006" key="7">
    <source>
        <dbReference type="Google" id="ProtNLM"/>
    </source>
</evidence>
<evidence type="ECO:0000256" key="1">
    <source>
        <dbReference type="ARBA" id="ARBA00006432"/>
    </source>
</evidence>
<evidence type="ECO:0000313" key="5">
    <source>
        <dbReference type="EMBL" id="POS86209.1"/>
    </source>
</evidence>
<feature type="domain" description="AMP-dependent synthetase/ligase" evidence="3">
    <location>
        <begin position="22"/>
        <end position="400"/>
    </location>
</feature>
<comment type="caution">
    <text evidence="5">The sequence shown here is derived from an EMBL/GenBank/DDBJ whole genome shotgun (WGS) entry which is preliminary data.</text>
</comment>
<dbReference type="PANTHER" id="PTHR24096:SF149">
    <property type="entry name" value="AMP-BINDING DOMAIN-CONTAINING PROTEIN-RELATED"/>
    <property type="match status" value="1"/>
</dbReference>
<dbReference type="Pfam" id="PF00501">
    <property type="entry name" value="AMP-binding"/>
    <property type="match status" value="1"/>
</dbReference>
<keyword evidence="6" id="KW-1185">Reference proteome</keyword>
<dbReference type="FunFam" id="3.30.300.30:FF:000007">
    <property type="entry name" value="4-coumarate--CoA ligase 2"/>
    <property type="match status" value="1"/>
</dbReference>
<dbReference type="Gene3D" id="3.40.50.12780">
    <property type="entry name" value="N-terminal domain of ligase-like"/>
    <property type="match status" value="1"/>
</dbReference>
<dbReference type="STRING" id="225359.A0A2S4PVZ2"/>
<dbReference type="CDD" id="cd05911">
    <property type="entry name" value="Firefly_Luc_like"/>
    <property type="match status" value="1"/>
</dbReference>
<dbReference type="PANTHER" id="PTHR24096">
    <property type="entry name" value="LONG-CHAIN-FATTY-ACID--COA LIGASE"/>
    <property type="match status" value="1"/>
</dbReference>
<dbReference type="InterPro" id="IPR045851">
    <property type="entry name" value="AMP-bd_C_sf"/>
</dbReference>
<evidence type="ECO:0000256" key="2">
    <source>
        <dbReference type="ARBA" id="ARBA00022598"/>
    </source>
</evidence>
<keyword evidence="2" id="KW-0436">Ligase</keyword>
<organism evidence="5 6">
    <name type="scientific">Erysiphe pulchra</name>
    <dbReference type="NCBI Taxonomy" id="225359"/>
    <lineage>
        <taxon>Eukaryota</taxon>
        <taxon>Fungi</taxon>
        <taxon>Dikarya</taxon>
        <taxon>Ascomycota</taxon>
        <taxon>Pezizomycotina</taxon>
        <taxon>Leotiomycetes</taxon>
        <taxon>Erysiphales</taxon>
        <taxon>Erysiphaceae</taxon>
        <taxon>Erysiphe</taxon>
    </lineage>
</organism>
<sequence length="554" mass="62309">MPIKSTYKDVHIPNVDLWTFLFERQDRKFPDHKVILIDPDTSREYTYDQVRRTAQVFGRNIKAIWDWKLGDVLAVYSPNYIDIPSIIWGTLWAGGVLSPANPNYTHDELVFQLRDSGAKALITQKSCLGVAQKACQEVGIDSSRIILIGDEKDSSTQFKHFHDFLGLQPTKNVTRTVVNPKKDLAFLVYSSGTTGRPKGVMLSHSNIVSDVLMAHTVEEDKLHWNGGYKEEGDKTVGFLPFFHIYGLLCIVHHSTYLGLSMVVIQKFDFEKFCAIIQNYRITYANIVPPVVLLLAKSPVVSRYDLSSLRMLNSGAAPLTRELVEALYARIKVPVKQGYGLSETSPVTHLQPWEKWHSTIGSVGSLLPNLTAKYVSEDGKEMPVGQTGELWVKGPNIFLGYINNEEATRNAMTEDGYFKTGDVGYQDEFGNFYITDRSKELIKYKGFQVAPAELEGLLVTHPNVEDAAVIGIQDNNLATELPRAYVVLRRGVEPNGEAEKIKDWLKGKVANHKQLRGGVKFVKEIPKTNSGKILRRVLKEQAKAELLQVQRQSKL</sequence>
<evidence type="ECO:0000313" key="6">
    <source>
        <dbReference type="Proteomes" id="UP000237438"/>
    </source>
</evidence>